<sequence length="57" mass="6363">MPLDHDPYQAPEGYPIKASARFGLYYTPSSALYYDTLAEIWFASEEAAQANGFIKAD</sequence>
<accession>A0A1V3XT97</accession>
<organism evidence="1 2">
    <name type="scientific">Mycobacterium kansasii</name>
    <dbReference type="NCBI Taxonomy" id="1768"/>
    <lineage>
        <taxon>Bacteria</taxon>
        <taxon>Bacillati</taxon>
        <taxon>Actinomycetota</taxon>
        <taxon>Actinomycetes</taxon>
        <taxon>Mycobacteriales</taxon>
        <taxon>Mycobacteriaceae</taxon>
        <taxon>Mycobacterium</taxon>
    </lineage>
</organism>
<evidence type="ECO:0000313" key="1">
    <source>
        <dbReference type="EMBL" id="OOK82473.1"/>
    </source>
</evidence>
<dbReference type="Proteomes" id="UP000189229">
    <property type="component" value="Unassembled WGS sequence"/>
</dbReference>
<protein>
    <submittedName>
        <fullName evidence="1">LgfP family protein</fullName>
    </submittedName>
</protein>
<name>A0A1V3XT97_MYCKA</name>
<dbReference type="AlphaFoldDB" id="A0A1V3XT97"/>
<gene>
    <name evidence="1" type="ORF">BZL30_0294</name>
</gene>
<reference evidence="1 2" key="1">
    <citation type="submission" date="2017-02" db="EMBL/GenBank/DDBJ databases">
        <title>Complete genome sequences of Mycobacterium kansasii strains isolated from rhesus macaques.</title>
        <authorList>
            <person name="Panda A."/>
            <person name="Nagaraj S."/>
            <person name="Zhao X."/>
            <person name="Tettelin H."/>
            <person name="Detolla L.J."/>
        </authorList>
    </citation>
    <scope>NUCLEOTIDE SEQUENCE [LARGE SCALE GENOMIC DNA]</scope>
    <source>
        <strain evidence="1 2">11-3813</strain>
    </source>
</reference>
<evidence type="ECO:0000313" key="2">
    <source>
        <dbReference type="Proteomes" id="UP000189229"/>
    </source>
</evidence>
<comment type="caution">
    <text evidence="1">The sequence shown here is derived from an EMBL/GenBank/DDBJ whole genome shotgun (WGS) entry which is preliminary data.</text>
</comment>
<proteinExistence type="predicted"/>
<dbReference type="EMBL" id="MVBM01000001">
    <property type="protein sequence ID" value="OOK82473.1"/>
    <property type="molecule type" value="Genomic_DNA"/>
</dbReference>